<feature type="compositionally biased region" description="Basic and acidic residues" evidence="1">
    <location>
        <begin position="12"/>
        <end position="23"/>
    </location>
</feature>
<reference evidence="2 3" key="1">
    <citation type="submission" date="2018-02" db="EMBL/GenBank/DDBJ databases">
        <title>The genomes of Aspergillus section Nigri reveals drivers in fungal speciation.</title>
        <authorList>
            <consortium name="DOE Joint Genome Institute"/>
            <person name="Vesth T.C."/>
            <person name="Nybo J."/>
            <person name="Theobald S."/>
            <person name="Brandl J."/>
            <person name="Frisvad J.C."/>
            <person name="Nielsen K.F."/>
            <person name="Lyhne E.K."/>
            <person name="Kogle M.E."/>
            <person name="Kuo A."/>
            <person name="Riley R."/>
            <person name="Clum A."/>
            <person name="Nolan M."/>
            <person name="Lipzen A."/>
            <person name="Salamov A."/>
            <person name="Henrissat B."/>
            <person name="Wiebenga A."/>
            <person name="De vries R.P."/>
            <person name="Grigoriev I.V."/>
            <person name="Mortensen U.H."/>
            <person name="Andersen M.R."/>
            <person name="Baker S.E."/>
        </authorList>
    </citation>
    <scope>NUCLEOTIDE SEQUENCE [LARGE SCALE GENOMIC DNA]</scope>
    <source>
        <strain evidence="2 3">CBS 114.80</strain>
    </source>
</reference>
<evidence type="ECO:0000313" key="3">
    <source>
        <dbReference type="Proteomes" id="UP000248817"/>
    </source>
</evidence>
<sequence length="95" mass="10354">MDCSTSIGPVEIEGHATSERVSAERNSRALNYRMGVANAFTLATQADSTCPPSQVRGKGKGAKRHPRLMHGESVVRYSEVGERSWEESLPGIRPL</sequence>
<keyword evidence="3" id="KW-1185">Reference proteome</keyword>
<name>A0A2V5IB09_9EURO</name>
<organism evidence="2 3">
    <name type="scientific">Aspergillus indologenus CBS 114.80</name>
    <dbReference type="NCBI Taxonomy" id="1450541"/>
    <lineage>
        <taxon>Eukaryota</taxon>
        <taxon>Fungi</taxon>
        <taxon>Dikarya</taxon>
        <taxon>Ascomycota</taxon>
        <taxon>Pezizomycotina</taxon>
        <taxon>Eurotiomycetes</taxon>
        <taxon>Eurotiomycetidae</taxon>
        <taxon>Eurotiales</taxon>
        <taxon>Aspergillaceae</taxon>
        <taxon>Aspergillus</taxon>
        <taxon>Aspergillus subgen. Circumdati</taxon>
    </lineage>
</organism>
<gene>
    <name evidence="2" type="ORF">BP00DRAFT_178864</name>
</gene>
<dbReference type="AlphaFoldDB" id="A0A2V5IB09"/>
<dbReference type="EMBL" id="KZ825505">
    <property type="protein sequence ID" value="PYI31243.1"/>
    <property type="molecule type" value="Genomic_DNA"/>
</dbReference>
<accession>A0A2V5IB09</accession>
<dbReference type="Proteomes" id="UP000248817">
    <property type="component" value="Unassembled WGS sequence"/>
</dbReference>
<feature type="region of interest" description="Disordered" evidence="1">
    <location>
        <begin position="1"/>
        <end position="23"/>
    </location>
</feature>
<proteinExistence type="predicted"/>
<evidence type="ECO:0000256" key="1">
    <source>
        <dbReference type="SAM" id="MobiDB-lite"/>
    </source>
</evidence>
<protein>
    <submittedName>
        <fullName evidence="2">Uncharacterized protein</fullName>
    </submittedName>
</protein>
<evidence type="ECO:0000313" key="2">
    <source>
        <dbReference type="EMBL" id="PYI31243.1"/>
    </source>
</evidence>